<dbReference type="GO" id="GO:0005739">
    <property type="term" value="C:mitochondrion"/>
    <property type="evidence" value="ECO:0007669"/>
    <property type="project" value="UniProtKB-ARBA"/>
</dbReference>
<sequence>MAYCTAEGYNIEKLSTILNKSYAECTSVTNDILKIKFNNTNDNEAYIFADGTVVSWGPEESENLKLLNKIKRAEIKRLKIHEYEWFNYVENNTIPGGMKDDIVYIGNAIAPDQAKLAFSTGFSRSVKLSVLEDLLDQYLYKNKWIPDYLTRGKRLPLSRTQVLQRIGELFQLRGSANLYTDLLDTPDFCWSSDQLAEYFSNISRVLEIRSRMNIYNRKLDYANDMSSLMKSHLKERHNFKLEWIIITLIAIEVIAGGVIVLEKLNYINFDRFHKHYTDVKIENVDNDSELLKDEQKYIEDTK</sequence>
<dbReference type="STRING" id="1754191.A0A1Y1V5V1"/>
<dbReference type="EMBL" id="MCFH01000034">
    <property type="protein sequence ID" value="ORX46658.1"/>
    <property type="molecule type" value="Genomic_DNA"/>
</dbReference>
<keyword evidence="2" id="KW-1133">Transmembrane helix</keyword>
<dbReference type="Proteomes" id="UP000193719">
    <property type="component" value="Unassembled WGS sequence"/>
</dbReference>
<dbReference type="Pfam" id="PF02582">
    <property type="entry name" value="DUF155"/>
    <property type="match status" value="1"/>
</dbReference>
<dbReference type="InterPro" id="IPR051624">
    <property type="entry name" value="RMD1/Sad1-interacting"/>
</dbReference>
<evidence type="ECO:0000256" key="2">
    <source>
        <dbReference type="SAM" id="Phobius"/>
    </source>
</evidence>
<feature type="domain" description="DUF155" evidence="3">
    <location>
        <begin position="46"/>
        <end position="216"/>
    </location>
</feature>
<reference evidence="4 5" key="1">
    <citation type="submission" date="2016-08" db="EMBL/GenBank/DDBJ databases">
        <title>Genomes of anaerobic fungi encode conserved fungal cellulosomes for biomass hydrolysis.</title>
        <authorList>
            <consortium name="DOE Joint Genome Institute"/>
            <person name="Haitjema C.H."/>
            <person name="Gilmore S.P."/>
            <person name="Henske J.K."/>
            <person name="Solomon K.V."/>
            <person name="De Groot R."/>
            <person name="Kuo A."/>
            <person name="Mondo S.J."/>
            <person name="Salamov A.A."/>
            <person name="Labutti K."/>
            <person name="Zhao Z."/>
            <person name="Chiniquy J."/>
            <person name="Barry K."/>
            <person name="Brewer H.M."/>
            <person name="Purvine S.O."/>
            <person name="Wright A.T."/>
            <person name="Boxma B."/>
            <person name="Van Alen T."/>
            <person name="Hackstein J.H."/>
            <person name="Baker S.E."/>
            <person name="Grigoriev I.V."/>
            <person name="O'Malley M.A."/>
        </authorList>
    </citation>
    <scope>NUCLEOTIDE SEQUENCE [LARGE SCALE GENOMIC DNA]</scope>
    <source>
        <strain evidence="5">finn</strain>
    </source>
</reference>
<dbReference type="PANTHER" id="PTHR16255">
    <property type="entry name" value="REQUIRED FOR MEIOTIC NUCLEAR DIVISION PROTEIN 1 HOMOLOG"/>
    <property type="match status" value="1"/>
</dbReference>
<keyword evidence="2" id="KW-0472">Membrane</keyword>
<proteinExistence type="inferred from homology"/>
<comment type="similarity">
    <text evidence="1">Belongs to the RMD1/sif2 family.</text>
</comment>
<keyword evidence="5" id="KW-1185">Reference proteome</keyword>
<reference evidence="4 5" key="2">
    <citation type="submission" date="2016-08" db="EMBL/GenBank/DDBJ databases">
        <title>Pervasive Adenine N6-methylation of Active Genes in Fungi.</title>
        <authorList>
            <consortium name="DOE Joint Genome Institute"/>
            <person name="Mondo S.J."/>
            <person name="Dannebaum R.O."/>
            <person name="Kuo R.C."/>
            <person name="Labutti K."/>
            <person name="Haridas S."/>
            <person name="Kuo A."/>
            <person name="Salamov A."/>
            <person name="Ahrendt S.R."/>
            <person name="Lipzen A."/>
            <person name="Sullivan W."/>
            <person name="Andreopoulos W.B."/>
            <person name="Clum A."/>
            <person name="Lindquist E."/>
            <person name="Daum C."/>
            <person name="Ramamoorthy G.K."/>
            <person name="Gryganskyi A."/>
            <person name="Culley D."/>
            <person name="Magnuson J.K."/>
            <person name="James T.Y."/>
            <person name="O'Malley M.A."/>
            <person name="Stajich J.E."/>
            <person name="Spatafora J.W."/>
            <person name="Visel A."/>
            <person name="Grigoriev I.V."/>
        </authorList>
    </citation>
    <scope>NUCLEOTIDE SEQUENCE [LARGE SCALE GENOMIC DNA]</scope>
    <source>
        <strain evidence="5">finn</strain>
    </source>
</reference>
<dbReference type="OrthoDB" id="242766at2759"/>
<evidence type="ECO:0000313" key="5">
    <source>
        <dbReference type="Proteomes" id="UP000193719"/>
    </source>
</evidence>
<evidence type="ECO:0000313" key="4">
    <source>
        <dbReference type="EMBL" id="ORX46658.1"/>
    </source>
</evidence>
<feature type="transmembrane region" description="Helical" evidence="2">
    <location>
        <begin position="243"/>
        <end position="261"/>
    </location>
</feature>
<dbReference type="InterPro" id="IPR003734">
    <property type="entry name" value="DUF155"/>
</dbReference>
<gene>
    <name evidence="4" type="ORF">BCR36DRAFT_297068</name>
</gene>
<dbReference type="PANTHER" id="PTHR16255:SF1">
    <property type="entry name" value="REQUIRED FOR MEIOTIC NUCLEAR DIVISION PROTEIN 1 HOMOLOG"/>
    <property type="match status" value="1"/>
</dbReference>
<protein>
    <submittedName>
        <fullName evidence="4">DUF155-domain-containing protein</fullName>
    </submittedName>
</protein>
<accession>A0A1Y1V5V1</accession>
<dbReference type="AlphaFoldDB" id="A0A1Y1V5V1"/>
<keyword evidence="2" id="KW-0812">Transmembrane</keyword>
<comment type="caution">
    <text evidence="4">The sequence shown here is derived from an EMBL/GenBank/DDBJ whole genome shotgun (WGS) entry which is preliminary data.</text>
</comment>
<organism evidence="4 5">
    <name type="scientific">Piromyces finnis</name>
    <dbReference type="NCBI Taxonomy" id="1754191"/>
    <lineage>
        <taxon>Eukaryota</taxon>
        <taxon>Fungi</taxon>
        <taxon>Fungi incertae sedis</taxon>
        <taxon>Chytridiomycota</taxon>
        <taxon>Chytridiomycota incertae sedis</taxon>
        <taxon>Neocallimastigomycetes</taxon>
        <taxon>Neocallimastigales</taxon>
        <taxon>Neocallimastigaceae</taxon>
        <taxon>Piromyces</taxon>
    </lineage>
</organism>
<name>A0A1Y1V5V1_9FUNG</name>
<dbReference type="GO" id="GO:0070131">
    <property type="term" value="P:positive regulation of mitochondrial translation"/>
    <property type="evidence" value="ECO:0007669"/>
    <property type="project" value="TreeGrafter"/>
</dbReference>
<evidence type="ECO:0000259" key="3">
    <source>
        <dbReference type="Pfam" id="PF02582"/>
    </source>
</evidence>
<evidence type="ECO:0000256" key="1">
    <source>
        <dbReference type="ARBA" id="ARBA00008306"/>
    </source>
</evidence>